<dbReference type="GO" id="GO:0005737">
    <property type="term" value="C:cytoplasm"/>
    <property type="evidence" value="ECO:0007669"/>
    <property type="project" value="UniProtKB-ARBA"/>
</dbReference>
<dbReference type="InterPro" id="IPR014717">
    <property type="entry name" value="Transl_elong_EF1B/ribsomal_bS6"/>
</dbReference>
<keyword evidence="3" id="KW-0687">Ribonucleoprotein</keyword>
<dbReference type="HAMAP" id="MF_00360">
    <property type="entry name" value="Ribosomal_bS6"/>
    <property type="match status" value="1"/>
</dbReference>
<dbReference type="PANTHER" id="PTHR21011">
    <property type="entry name" value="MITOCHONDRIAL 28S RIBOSOMAL PROTEIN S6"/>
    <property type="match status" value="1"/>
</dbReference>
<dbReference type="Gene3D" id="3.30.70.60">
    <property type="match status" value="1"/>
</dbReference>
<evidence type="ECO:0000313" key="5">
    <source>
        <dbReference type="EMBL" id="PIT93603.1"/>
    </source>
</evidence>
<evidence type="ECO:0000256" key="4">
    <source>
        <dbReference type="SAM" id="MobiDB-lite"/>
    </source>
</evidence>
<evidence type="ECO:0000256" key="3">
    <source>
        <dbReference type="HAMAP-Rule" id="MF_00360"/>
    </source>
</evidence>
<evidence type="ECO:0000313" key="6">
    <source>
        <dbReference type="Proteomes" id="UP000229335"/>
    </source>
</evidence>
<dbReference type="InterPro" id="IPR000529">
    <property type="entry name" value="Ribosomal_bS6"/>
</dbReference>
<dbReference type="NCBIfam" id="TIGR00166">
    <property type="entry name" value="S6"/>
    <property type="match status" value="1"/>
</dbReference>
<organism evidence="5 6">
    <name type="scientific">Candidatus Falkowbacteria bacterium CG10_big_fil_rev_8_21_14_0_10_43_11</name>
    <dbReference type="NCBI Taxonomy" id="1974568"/>
    <lineage>
        <taxon>Bacteria</taxon>
        <taxon>Candidatus Falkowiibacteriota</taxon>
    </lineage>
</organism>
<dbReference type="InterPro" id="IPR020814">
    <property type="entry name" value="Ribosomal_S6_plastid/chlpt"/>
</dbReference>
<feature type="compositionally biased region" description="Basic and acidic residues" evidence="4">
    <location>
        <begin position="140"/>
        <end position="152"/>
    </location>
</feature>
<dbReference type="GO" id="GO:1990904">
    <property type="term" value="C:ribonucleoprotein complex"/>
    <property type="evidence" value="ECO:0007669"/>
    <property type="project" value="UniProtKB-KW"/>
</dbReference>
<dbReference type="SUPFAM" id="SSF54995">
    <property type="entry name" value="Ribosomal protein S6"/>
    <property type="match status" value="1"/>
</dbReference>
<dbReference type="CDD" id="cd00473">
    <property type="entry name" value="bS6"/>
    <property type="match status" value="1"/>
</dbReference>
<comment type="similarity">
    <text evidence="1 3">Belongs to the bacterial ribosomal protein bS6 family.</text>
</comment>
<dbReference type="GO" id="GO:0003735">
    <property type="term" value="F:structural constituent of ribosome"/>
    <property type="evidence" value="ECO:0007669"/>
    <property type="project" value="InterPro"/>
</dbReference>
<reference evidence="6" key="1">
    <citation type="submission" date="2017-09" db="EMBL/GenBank/DDBJ databases">
        <title>Depth-based differentiation of microbial function through sediment-hosted aquifers and enrichment of novel symbionts in the deep terrestrial subsurface.</title>
        <authorList>
            <person name="Probst A.J."/>
            <person name="Ladd B."/>
            <person name="Jarett J.K."/>
            <person name="Geller-Mcgrath D.E."/>
            <person name="Sieber C.M.K."/>
            <person name="Emerson J.B."/>
            <person name="Anantharaman K."/>
            <person name="Thomas B.C."/>
            <person name="Malmstrom R."/>
            <person name="Stieglmeier M."/>
            <person name="Klingl A."/>
            <person name="Woyke T."/>
            <person name="Ryan C.M."/>
            <person name="Banfield J.F."/>
        </authorList>
    </citation>
    <scope>NUCLEOTIDE SEQUENCE [LARGE SCALE GENOMIC DNA]</scope>
</reference>
<keyword evidence="3" id="KW-0699">rRNA-binding</keyword>
<dbReference type="InterPro" id="IPR035980">
    <property type="entry name" value="Ribosomal_bS6_sf"/>
</dbReference>
<dbReference type="GO" id="GO:0005840">
    <property type="term" value="C:ribosome"/>
    <property type="evidence" value="ECO:0007669"/>
    <property type="project" value="UniProtKB-KW"/>
</dbReference>
<evidence type="ECO:0000256" key="1">
    <source>
        <dbReference type="ARBA" id="ARBA00009512"/>
    </source>
</evidence>
<dbReference type="GO" id="GO:0006412">
    <property type="term" value="P:translation"/>
    <property type="evidence" value="ECO:0007669"/>
    <property type="project" value="UniProtKB-UniRule"/>
</dbReference>
<keyword evidence="3" id="KW-0694">RNA-binding</keyword>
<accession>A0A2M6WLD7</accession>
<comment type="function">
    <text evidence="3">Binds together with bS18 to 16S ribosomal RNA.</text>
</comment>
<comment type="caution">
    <text evidence="5">The sequence shown here is derived from an EMBL/GenBank/DDBJ whole genome shotgun (WGS) entry which is preliminary data.</text>
</comment>
<name>A0A2M6WLD7_9BACT</name>
<dbReference type="EMBL" id="PFAS01000059">
    <property type="protein sequence ID" value="PIT93603.1"/>
    <property type="molecule type" value="Genomic_DNA"/>
</dbReference>
<gene>
    <name evidence="3 5" type="primary">rpsF</name>
    <name evidence="5" type="ORF">COU00_03450</name>
</gene>
<evidence type="ECO:0000256" key="2">
    <source>
        <dbReference type="ARBA" id="ARBA00035294"/>
    </source>
</evidence>
<sequence length="188" mass="22057">MRTPGGFSIFMPKKETTNEEQSNLRDERIQRYELVYLISNKFAENELEPITGAVVKLIKDNGGVIITEENWGKKKLAYQIQQFFHAYYILVEFDFPKKNIAKLENYLRLNEDVIRHLIAQKRIKSAEEIANEKRVAQKMAEEEAKEMEERTAPHQAPVKIKEKEEKKVSMEELDEKLNKILDDTESLL</sequence>
<dbReference type="Proteomes" id="UP000229335">
    <property type="component" value="Unassembled WGS sequence"/>
</dbReference>
<dbReference type="GO" id="GO:0070181">
    <property type="term" value="F:small ribosomal subunit rRNA binding"/>
    <property type="evidence" value="ECO:0007669"/>
    <property type="project" value="TreeGrafter"/>
</dbReference>
<dbReference type="AlphaFoldDB" id="A0A2M6WLD7"/>
<proteinExistence type="inferred from homology"/>
<feature type="region of interest" description="Disordered" evidence="4">
    <location>
        <begin position="140"/>
        <end position="167"/>
    </location>
</feature>
<protein>
    <recommendedName>
        <fullName evidence="2 3">Small ribosomal subunit protein bS6</fullName>
    </recommendedName>
</protein>
<dbReference type="Pfam" id="PF01250">
    <property type="entry name" value="Ribosomal_S6"/>
    <property type="match status" value="1"/>
</dbReference>
<keyword evidence="3 5" id="KW-0689">Ribosomal protein</keyword>
<dbReference type="PANTHER" id="PTHR21011:SF1">
    <property type="entry name" value="SMALL RIBOSOMAL SUBUNIT PROTEIN BS6M"/>
    <property type="match status" value="1"/>
</dbReference>